<evidence type="ECO:0000313" key="8">
    <source>
        <dbReference type="EMBL" id="MFC3676814.1"/>
    </source>
</evidence>
<name>A0ABV7VH01_9PROT</name>
<gene>
    <name evidence="8" type="ORF">ACFOOQ_14750</name>
</gene>
<accession>A0ABV7VH01</accession>
<dbReference type="RefSeq" id="WP_379728009.1">
    <property type="nucleotide sequence ID" value="NZ_JBHRYJ010000003.1"/>
</dbReference>
<dbReference type="CDD" id="cd00609">
    <property type="entry name" value="AAT_like"/>
    <property type="match status" value="1"/>
</dbReference>
<keyword evidence="2" id="KW-0663">Pyridoxal phosphate</keyword>
<evidence type="ECO:0000256" key="6">
    <source>
        <dbReference type="SAM" id="MobiDB-lite"/>
    </source>
</evidence>
<keyword evidence="8" id="KW-0032">Aminotransferase</keyword>
<feature type="compositionally biased region" description="Low complexity" evidence="6">
    <location>
        <begin position="102"/>
        <end position="111"/>
    </location>
</feature>
<dbReference type="Gene3D" id="1.10.10.10">
    <property type="entry name" value="Winged helix-like DNA-binding domain superfamily/Winged helix DNA-binding domain"/>
    <property type="match status" value="1"/>
</dbReference>
<dbReference type="InterPro" id="IPR015421">
    <property type="entry name" value="PyrdxlP-dep_Trfase_major"/>
</dbReference>
<dbReference type="InterPro" id="IPR004839">
    <property type="entry name" value="Aminotransferase_I/II_large"/>
</dbReference>
<dbReference type="Pfam" id="PF00392">
    <property type="entry name" value="GntR"/>
    <property type="match status" value="1"/>
</dbReference>
<feature type="domain" description="HTH gntR-type" evidence="7">
    <location>
        <begin position="22"/>
        <end position="90"/>
    </location>
</feature>
<dbReference type="PANTHER" id="PTHR46577">
    <property type="entry name" value="HTH-TYPE TRANSCRIPTIONAL REGULATORY PROTEIN GABR"/>
    <property type="match status" value="1"/>
</dbReference>
<dbReference type="EMBL" id="JBHRYJ010000003">
    <property type="protein sequence ID" value="MFC3676814.1"/>
    <property type="molecule type" value="Genomic_DNA"/>
</dbReference>
<keyword evidence="8" id="KW-0808">Transferase</keyword>
<evidence type="ECO:0000256" key="4">
    <source>
        <dbReference type="ARBA" id="ARBA00023125"/>
    </source>
</evidence>
<proteinExistence type="inferred from homology"/>
<organism evidence="8 9">
    <name type="scientific">Ferrovibrio xuzhouensis</name>
    <dbReference type="NCBI Taxonomy" id="1576914"/>
    <lineage>
        <taxon>Bacteria</taxon>
        <taxon>Pseudomonadati</taxon>
        <taxon>Pseudomonadota</taxon>
        <taxon>Alphaproteobacteria</taxon>
        <taxon>Rhodospirillales</taxon>
        <taxon>Rhodospirillaceae</taxon>
        <taxon>Ferrovibrio</taxon>
    </lineage>
</organism>
<dbReference type="GO" id="GO:0008483">
    <property type="term" value="F:transaminase activity"/>
    <property type="evidence" value="ECO:0007669"/>
    <property type="project" value="UniProtKB-KW"/>
</dbReference>
<dbReference type="InterPro" id="IPR015424">
    <property type="entry name" value="PyrdxlP-dep_Trfase"/>
</dbReference>
<dbReference type="SMART" id="SM00345">
    <property type="entry name" value="HTH_GNTR"/>
    <property type="match status" value="1"/>
</dbReference>
<dbReference type="InterPro" id="IPR051446">
    <property type="entry name" value="HTH_trans_reg/aminotransferase"/>
</dbReference>
<dbReference type="PANTHER" id="PTHR46577:SF1">
    <property type="entry name" value="HTH-TYPE TRANSCRIPTIONAL REGULATORY PROTEIN GABR"/>
    <property type="match status" value="1"/>
</dbReference>
<evidence type="ECO:0000256" key="5">
    <source>
        <dbReference type="ARBA" id="ARBA00023163"/>
    </source>
</evidence>
<keyword evidence="9" id="KW-1185">Reference proteome</keyword>
<evidence type="ECO:0000259" key="7">
    <source>
        <dbReference type="PROSITE" id="PS50949"/>
    </source>
</evidence>
<dbReference type="SUPFAM" id="SSF46785">
    <property type="entry name" value="Winged helix' DNA-binding domain"/>
    <property type="match status" value="1"/>
</dbReference>
<dbReference type="SUPFAM" id="SSF53383">
    <property type="entry name" value="PLP-dependent transferases"/>
    <property type="match status" value="1"/>
</dbReference>
<dbReference type="Pfam" id="PF00155">
    <property type="entry name" value="Aminotran_1_2"/>
    <property type="match status" value="1"/>
</dbReference>
<evidence type="ECO:0000256" key="1">
    <source>
        <dbReference type="ARBA" id="ARBA00005384"/>
    </source>
</evidence>
<feature type="region of interest" description="Disordered" evidence="6">
    <location>
        <begin position="102"/>
        <end position="125"/>
    </location>
</feature>
<comment type="similarity">
    <text evidence="1">In the C-terminal section; belongs to the class-I pyridoxal-phosphate-dependent aminotransferase family.</text>
</comment>
<dbReference type="PROSITE" id="PS50949">
    <property type="entry name" value="HTH_GNTR"/>
    <property type="match status" value="1"/>
</dbReference>
<comment type="caution">
    <text evidence="8">The sequence shown here is derived from an EMBL/GenBank/DDBJ whole genome shotgun (WGS) entry which is preliminary data.</text>
</comment>
<dbReference type="Gene3D" id="3.40.640.10">
    <property type="entry name" value="Type I PLP-dependent aspartate aminotransferase-like (Major domain)"/>
    <property type="match status" value="1"/>
</dbReference>
<sequence>MARRAGGRFVAWFRPDRQAGSGGLQAQLYGAIRRAVLAGELVPGERLPSSRSLAADLGLGRNTVTAACDRLVAEGYLEGRRGAGLFVAADLPADGVSGLPARAAGPAGQPRVKVESPPAPLPLTPGVPALGDFPLETWRRLTGQVLRRQGSALLGFGSPAGLPALRHALAEYLTATRGLVCGAEQIVVVSGAQQALDLAGRLLLRPGDGVVMEDPGYPAARAAFTALGARLQPLAVDGQGLDPAQLAALSPAPRLAMLTPSHQFPLGMTLPLARRLALLQLARDRDLYLVEDDYDCEYRYAGPPLQALQGLDGDGRVLYVGTFSKVLFPGLRLGYLVLPPGLVGRLLALKRVADGFAPLMSQAVLAAFITEGHLAQHVRRMRMLYRRRRAVLQDALQQQAAGLLAPRSSEAGLHLVADFTDGRDDAAAAAQAAAAGLGVTPLSRYAIDCRLSGLLIGFAGDREAAIPAAVQRLVNALR</sequence>
<evidence type="ECO:0000313" key="9">
    <source>
        <dbReference type="Proteomes" id="UP001595711"/>
    </source>
</evidence>
<dbReference type="InterPro" id="IPR036388">
    <property type="entry name" value="WH-like_DNA-bd_sf"/>
</dbReference>
<dbReference type="CDD" id="cd07377">
    <property type="entry name" value="WHTH_GntR"/>
    <property type="match status" value="1"/>
</dbReference>
<evidence type="ECO:0000256" key="3">
    <source>
        <dbReference type="ARBA" id="ARBA00023015"/>
    </source>
</evidence>
<evidence type="ECO:0000256" key="2">
    <source>
        <dbReference type="ARBA" id="ARBA00022898"/>
    </source>
</evidence>
<dbReference type="InterPro" id="IPR036390">
    <property type="entry name" value="WH_DNA-bd_sf"/>
</dbReference>
<dbReference type="PRINTS" id="PR00035">
    <property type="entry name" value="HTHGNTR"/>
</dbReference>
<dbReference type="InterPro" id="IPR000524">
    <property type="entry name" value="Tscrpt_reg_HTH_GntR"/>
</dbReference>
<reference evidence="9" key="1">
    <citation type="journal article" date="2019" name="Int. J. Syst. Evol. Microbiol.">
        <title>The Global Catalogue of Microorganisms (GCM) 10K type strain sequencing project: providing services to taxonomists for standard genome sequencing and annotation.</title>
        <authorList>
            <consortium name="The Broad Institute Genomics Platform"/>
            <consortium name="The Broad Institute Genome Sequencing Center for Infectious Disease"/>
            <person name="Wu L."/>
            <person name="Ma J."/>
        </authorList>
    </citation>
    <scope>NUCLEOTIDE SEQUENCE [LARGE SCALE GENOMIC DNA]</scope>
    <source>
        <strain evidence="9">KCTC 42182</strain>
    </source>
</reference>
<dbReference type="Proteomes" id="UP001595711">
    <property type="component" value="Unassembled WGS sequence"/>
</dbReference>
<keyword evidence="3" id="KW-0805">Transcription regulation</keyword>
<keyword evidence="4" id="KW-0238">DNA-binding</keyword>
<keyword evidence="5" id="KW-0804">Transcription</keyword>
<protein>
    <submittedName>
        <fullName evidence="8">PLP-dependent aminotransferase family protein</fullName>
    </submittedName>
</protein>